<evidence type="ECO:0000256" key="7">
    <source>
        <dbReference type="SAM" id="SignalP"/>
    </source>
</evidence>
<dbReference type="Gene3D" id="1.10.760.10">
    <property type="entry name" value="Cytochrome c-like domain"/>
    <property type="match status" value="1"/>
</dbReference>
<dbReference type="SUPFAM" id="SSF46626">
    <property type="entry name" value="Cytochrome c"/>
    <property type="match status" value="1"/>
</dbReference>
<evidence type="ECO:0000256" key="3">
    <source>
        <dbReference type="ARBA" id="ARBA00022723"/>
    </source>
</evidence>
<feature type="chain" id="PRO_5002707527" evidence="7">
    <location>
        <begin position="21"/>
        <end position="100"/>
    </location>
</feature>
<dbReference type="InterPro" id="IPR036909">
    <property type="entry name" value="Cyt_c-like_dom_sf"/>
</dbReference>
<dbReference type="RefSeq" id="WP_011992497.1">
    <property type="nucleotide sequence ID" value="NC_009715.2"/>
</dbReference>
<dbReference type="STRING" id="360105.CCV52592_0241"/>
<keyword evidence="7" id="KW-0732">Signal</keyword>
<organism evidence="9 10">
    <name type="scientific">Campylobacter curvus (strain 525.92)</name>
    <dbReference type="NCBI Taxonomy" id="360105"/>
    <lineage>
        <taxon>Bacteria</taxon>
        <taxon>Pseudomonadati</taxon>
        <taxon>Campylobacterota</taxon>
        <taxon>Epsilonproteobacteria</taxon>
        <taxon>Campylobacterales</taxon>
        <taxon>Campylobacteraceae</taxon>
        <taxon>Campylobacter</taxon>
    </lineage>
</organism>
<dbReference type="EC" id="5.1.1.3" evidence="9"/>
<evidence type="ECO:0000256" key="6">
    <source>
        <dbReference type="PROSITE-ProRule" id="PRU00433"/>
    </source>
</evidence>
<evidence type="ECO:0000256" key="4">
    <source>
        <dbReference type="ARBA" id="ARBA00022982"/>
    </source>
</evidence>
<keyword evidence="5 6" id="KW-0408">Iron</keyword>
<evidence type="ECO:0000313" key="10">
    <source>
        <dbReference type="Proteomes" id="UP000006380"/>
    </source>
</evidence>
<keyword evidence="4" id="KW-0249">Electron transport</keyword>
<dbReference type="PANTHER" id="PTHR33751:SF9">
    <property type="entry name" value="CYTOCHROME C4"/>
    <property type="match status" value="1"/>
</dbReference>
<reference evidence="9" key="1">
    <citation type="submission" date="2016-07" db="EMBL/GenBank/DDBJ databases">
        <title>Comparative genomics of the Campylobacter concisus group.</title>
        <authorList>
            <person name="Miller W.G."/>
            <person name="Yee E."/>
            <person name="Chapman M.H."/>
            <person name="Huynh S."/>
            <person name="Bono J.L."/>
            <person name="On S.L.W."/>
            <person name="StLeger J."/>
            <person name="Foster G."/>
            <person name="Parker C.T."/>
        </authorList>
    </citation>
    <scope>NUCLEOTIDE SEQUENCE</scope>
    <source>
        <strain evidence="9">525.92</strain>
    </source>
</reference>
<keyword evidence="1" id="KW-0813">Transport</keyword>
<dbReference type="Proteomes" id="UP000006380">
    <property type="component" value="Chromosome"/>
</dbReference>
<evidence type="ECO:0000256" key="2">
    <source>
        <dbReference type="ARBA" id="ARBA00022617"/>
    </source>
</evidence>
<dbReference type="GO" id="GO:0046872">
    <property type="term" value="F:metal ion binding"/>
    <property type="evidence" value="ECO:0007669"/>
    <property type="project" value="UniProtKB-KW"/>
</dbReference>
<evidence type="ECO:0000256" key="5">
    <source>
        <dbReference type="ARBA" id="ARBA00023004"/>
    </source>
</evidence>
<dbReference type="GO" id="GO:0020037">
    <property type="term" value="F:heme binding"/>
    <property type="evidence" value="ECO:0007669"/>
    <property type="project" value="InterPro"/>
</dbReference>
<proteinExistence type="predicted"/>
<dbReference type="GO" id="GO:0008881">
    <property type="term" value="F:glutamate racemase activity"/>
    <property type="evidence" value="ECO:0007669"/>
    <property type="project" value="UniProtKB-EC"/>
</dbReference>
<evidence type="ECO:0000313" key="9">
    <source>
        <dbReference type="EMBL" id="EAU01245.1"/>
    </source>
</evidence>
<dbReference type="PROSITE" id="PS51007">
    <property type="entry name" value="CYTC"/>
    <property type="match status" value="1"/>
</dbReference>
<keyword evidence="10" id="KW-1185">Reference proteome</keyword>
<dbReference type="InterPro" id="IPR050597">
    <property type="entry name" value="Cytochrome_c_Oxidase_Subunit"/>
</dbReference>
<gene>
    <name evidence="9" type="primary">cccA</name>
    <name evidence="9" type="ORF">CCV52592_0241</name>
</gene>
<feature type="domain" description="Cytochrome c" evidence="8">
    <location>
        <begin position="18"/>
        <end position="100"/>
    </location>
</feature>
<dbReference type="InterPro" id="IPR009056">
    <property type="entry name" value="Cyt_c-like_dom"/>
</dbReference>
<dbReference type="OrthoDB" id="5340148at2"/>
<dbReference type="AlphaFoldDB" id="A7GZF8"/>
<dbReference type="Pfam" id="PF00034">
    <property type="entry name" value="Cytochrom_C"/>
    <property type="match status" value="1"/>
</dbReference>
<dbReference type="KEGG" id="ccv:CCV52592_0241"/>
<dbReference type="EMBL" id="CP000767">
    <property type="protein sequence ID" value="EAU01245.1"/>
    <property type="molecule type" value="Genomic_DNA"/>
</dbReference>
<protein>
    <submittedName>
        <fullName evidence="9">Periplasmic monoheme cytochrome c553</fullName>
        <ecNumber evidence="9">5.1.1.3</ecNumber>
    </submittedName>
</protein>
<dbReference type="GO" id="GO:0009055">
    <property type="term" value="F:electron transfer activity"/>
    <property type="evidence" value="ECO:0007669"/>
    <property type="project" value="InterPro"/>
</dbReference>
<sequence>MKKILIVSGIAAMLASSMFAADGATIYKKCIACHGQKAEKMFNNKVPALSSLDTATIVAALKEYKTGKNSYGMGAMMKPIATPLSDADAQAVAEYIQTLK</sequence>
<evidence type="ECO:0000256" key="1">
    <source>
        <dbReference type="ARBA" id="ARBA00022448"/>
    </source>
</evidence>
<keyword evidence="3 6" id="KW-0479">Metal-binding</keyword>
<dbReference type="PANTHER" id="PTHR33751">
    <property type="entry name" value="CBB3-TYPE CYTOCHROME C OXIDASE SUBUNIT FIXP"/>
    <property type="match status" value="1"/>
</dbReference>
<evidence type="ECO:0000259" key="8">
    <source>
        <dbReference type="PROSITE" id="PS51007"/>
    </source>
</evidence>
<dbReference type="HOGENOM" id="CLU_128253_3_0_7"/>
<feature type="signal peptide" evidence="7">
    <location>
        <begin position="1"/>
        <end position="20"/>
    </location>
</feature>
<name>A7GZF8_CAMC5</name>
<accession>A7GZF8</accession>
<keyword evidence="2 6" id="KW-0349">Heme</keyword>
<keyword evidence="9" id="KW-0413">Isomerase</keyword>